<comment type="caution">
    <text evidence="1">The sequence shown here is derived from an EMBL/GenBank/DDBJ whole genome shotgun (WGS) entry which is preliminary data.</text>
</comment>
<evidence type="ECO:0000313" key="2">
    <source>
        <dbReference type="Proteomes" id="UP000316238"/>
    </source>
</evidence>
<organism evidence="1 2">
    <name type="scientific">Candidatus Electronema aureum</name>
    <dbReference type="NCBI Taxonomy" id="2005002"/>
    <lineage>
        <taxon>Bacteria</taxon>
        <taxon>Pseudomonadati</taxon>
        <taxon>Thermodesulfobacteriota</taxon>
        <taxon>Desulfobulbia</taxon>
        <taxon>Desulfobulbales</taxon>
        <taxon>Desulfobulbaceae</taxon>
        <taxon>Candidatus Electronema</taxon>
    </lineage>
</organism>
<accession>A0A521G4Z8</accession>
<gene>
    <name evidence="1" type="ORF">CDV28_102232</name>
</gene>
<dbReference type="Proteomes" id="UP000316238">
    <property type="component" value="Unassembled WGS sequence"/>
</dbReference>
<keyword evidence="2" id="KW-1185">Reference proteome</keyword>
<sequence length="134" mass="15315">MFRGGATDNEVIKALGVARSTFYLWKQEHEDFAAAVRAGKDAFDSGRMEESLKSRAAGIYVLEEVMTEEDAGGKLLKKVTRRKQMPLDTAAFKYWLGNHQPDSWREQPEADGGGHDDVRLTGLSRRRMRRWREI</sequence>
<name>A0A521G4Z8_9BACT</name>
<evidence type="ECO:0000313" key="1">
    <source>
        <dbReference type="EMBL" id="TAA76102.1"/>
    </source>
</evidence>
<evidence type="ECO:0008006" key="3">
    <source>
        <dbReference type="Google" id="ProtNLM"/>
    </source>
</evidence>
<dbReference type="AlphaFoldDB" id="A0A521G4Z8"/>
<proteinExistence type="predicted"/>
<protein>
    <recommendedName>
        <fullName evidence="3">Homeodomain-like domain-containing protein</fullName>
    </recommendedName>
</protein>
<reference evidence="1" key="1">
    <citation type="submission" date="2017-07" db="EMBL/GenBank/DDBJ databases">
        <title>The cable genome - Insights into the physiology and evolution of filamentous bacteria capable of sulfide oxidation via long distance electron transfer.</title>
        <authorList>
            <person name="Thorup C."/>
            <person name="Bjerg J.T."/>
            <person name="Schreiber L."/>
            <person name="Nielsen L.P."/>
            <person name="Kjeldsen K.U."/>
            <person name="Boesen T."/>
            <person name="Boggild A."/>
            <person name="Meysman F."/>
            <person name="Geelhoed J."/>
            <person name="Schramm A."/>
        </authorList>
    </citation>
    <scope>NUCLEOTIDE SEQUENCE [LARGE SCALE GENOMIC DNA]</scope>
    <source>
        <strain evidence="1">GS</strain>
    </source>
</reference>
<dbReference type="EMBL" id="NQJD01000002">
    <property type="protein sequence ID" value="TAA76102.1"/>
    <property type="molecule type" value="Genomic_DNA"/>
</dbReference>